<feature type="coiled-coil region" evidence="1">
    <location>
        <begin position="286"/>
        <end position="313"/>
    </location>
</feature>
<keyword evidence="1" id="KW-0175">Coiled coil</keyword>
<dbReference type="InterPro" id="IPR005135">
    <property type="entry name" value="Endo/exonuclease/phosphatase"/>
</dbReference>
<dbReference type="AlphaFoldDB" id="A0A8T0PM89"/>
<comment type="caution">
    <text evidence="3">The sequence shown here is derived from an EMBL/GenBank/DDBJ whole genome shotgun (WGS) entry which is preliminary data.</text>
</comment>
<evidence type="ECO:0000256" key="1">
    <source>
        <dbReference type="SAM" id="Coils"/>
    </source>
</evidence>
<dbReference type="InterPro" id="IPR036691">
    <property type="entry name" value="Endo/exonu/phosph_ase_sf"/>
</dbReference>
<dbReference type="SUPFAM" id="SSF56219">
    <property type="entry name" value="DNase I-like"/>
    <property type="match status" value="1"/>
</dbReference>
<evidence type="ECO:0000259" key="2">
    <source>
        <dbReference type="Pfam" id="PF03372"/>
    </source>
</evidence>
<dbReference type="Proteomes" id="UP000823388">
    <property type="component" value="Chromosome 8K"/>
</dbReference>
<evidence type="ECO:0000313" key="3">
    <source>
        <dbReference type="EMBL" id="KAG2562038.1"/>
    </source>
</evidence>
<name>A0A8T0PM89_PANVG</name>
<keyword evidence="4" id="KW-1185">Reference proteome</keyword>
<sequence length="351" mass="41544">MRIVAWNCRGLGNGPAVRGLLDVQKKEDPDVLFLSETKHGKKWMEGFRWRLKMTNMVVKDSEGTRGGLELFWKKEVNLRVLSWSGYHIDIIIKEGDGSAWRFTGIYGESRCEEKEKTWRLLRILQHHSKLPWLCCGDFNEILFNCEKEGGPPRAESSMLKFREELEECDLHDLGFVGDEFTCRNHHHWAASYVRERLDRAVANSAWWARFPLVHVINGDPRHSDHRPIIVEPEFMKKFEVRWLEEEECSERVKEAWENTISNGSVSLMEIQAQVLGELWKWDREVLGALDRRIKSAKRELERCRRAAISQEQINREHLLRYKLERLLDQQHVYWQQRAHSSWLIKGDRNTK</sequence>
<reference evidence="3" key="1">
    <citation type="submission" date="2020-05" db="EMBL/GenBank/DDBJ databases">
        <title>WGS assembly of Panicum virgatum.</title>
        <authorList>
            <person name="Lovell J.T."/>
            <person name="Jenkins J."/>
            <person name="Shu S."/>
            <person name="Juenger T.E."/>
            <person name="Schmutz J."/>
        </authorList>
    </citation>
    <scope>NUCLEOTIDE SEQUENCE</scope>
    <source>
        <strain evidence="3">AP13</strain>
    </source>
</reference>
<dbReference type="EMBL" id="CM029051">
    <property type="protein sequence ID" value="KAG2562038.1"/>
    <property type="molecule type" value="Genomic_DNA"/>
</dbReference>
<feature type="domain" description="Endonuclease/exonuclease/phosphatase" evidence="2">
    <location>
        <begin position="5"/>
        <end position="225"/>
    </location>
</feature>
<dbReference type="Pfam" id="PF03372">
    <property type="entry name" value="Exo_endo_phos"/>
    <property type="match status" value="1"/>
</dbReference>
<organism evidence="3 4">
    <name type="scientific">Panicum virgatum</name>
    <name type="common">Blackwell switchgrass</name>
    <dbReference type="NCBI Taxonomy" id="38727"/>
    <lineage>
        <taxon>Eukaryota</taxon>
        <taxon>Viridiplantae</taxon>
        <taxon>Streptophyta</taxon>
        <taxon>Embryophyta</taxon>
        <taxon>Tracheophyta</taxon>
        <taxon>Spermatophyta</taxon>
        <taxon>Magnoliopsida</taxon>
        <taxon>Liliopsida</taxon>
        <taxon>Poales</taxon>
        <taxon>Poaceae</taxon>
        <taxon>PACMAD clade</taxon>
        <taxon>Panicoideae</taxon>
        <taxon>Panicodae</taxon>
        <taxon>Paniceae</taxon>
        <taxon>Panicinae</taxon>
        <taxon>Panicum</taxon>
        <taxon>Panicum sect. Hiantes</taxon>
    </lineage>
</organism>
<accession>A0A8T0PM89</accession>
<evidence type="ECO:0000313" key="4">
    <source>
        <dbReference type="Proteomes" id="UP000823388"/>
    </source>
</evidence>
<proteinExistence type="predicted"/>
<dbReference type="Gene3D" id="3.60.10.10">
    <property type="entry name" value="Endonuclease/exonuclease/phosphatase"/>
    <property type="match status" value="1"/>
</dbReference>
<dbReference type="PANTHER" id="PTHR35218">
    <property type="entry name" value="RNASE H DOMAIN-CONTAINING PROTEIN"/>
    <property type="match status" value="1"/>
</dbReference>
<gene>
    <name evidence="3" type="ORF">PVAP13_8KG344001</name>
</gene>
<protein>
    <recommendedName>
        <fullName evidence="2">Endonuclease/exonuclease/phosphatase domain-containing protein</fullName>
    </recommendedName>
</protein>
<dbReference type="PANTHER" id="PTHR35218:SF10">
    <property type="entry name" value="ENDONUCLEASE_EXONUCLEASE_PHOSPHATASE DOMAIN-CONTAINING PROTEIN"/>
    <property type="match status" value="1"/>
</dbReference>
<dbReference type="GO" id="GO:0003824">
    <property type="term" value="F:catalytic activity"/>
    <property type="evidence" value="ECO:0007669"/>
    <property type="project" value="InterPro"/>
</dbReference>